<dbReference type="GO" id="GO:0015074">
    <property type="term" value="P:DNA integration"/>
    <property type="evidence" value="ECO:0007669"/>
    <property type="project" value="InterPro"/>
</dbReference>
<sequence>MAFLGDQPYKIDFNVLESLRDCHFNLSTIAKIFGIDRTTLWRKMKAEGFNVTLKYSDLRDEQLDTEVAEIKQSRPLIGEKMVCGILRSRGYHLQRWRVRASIHRVDPINTVKRWLQRNPRWVYSVPGPNSLWHNDGLHKLIRWDFVIHACIDGFSRMVTSLLCATNNYSRTALKGFLKGVAAYGIPARVRGDRGGENVQIMRYMREKQGYEGAYIQGKSVHNQRIERLHYDTTHCVLVYFIDLFKFMEEIGCLRKDNDVDRFVLHFVYVPRIQKSLDEFQEGWNHHKLSTESNQTPYQLWTLGMIDSEKQAQRGVRRFYADTHDDLFGVDVSSNLNCMPDDVTTVELHDVMLTNHVDILETKKVNSVL</sequence>
<dbReference type="InterPro" id="IPR036397">
    <property type="entry name" value="RNaseH_sf"/>
</dbReference>
<keyword evidence="3" id="KW-1185">Reference proteome</keyword>
<dbReference type="PROSITE" id="PS50994">
    <property type="entry name" value="INTEGRASE"/>
    <property type="match status" value="1"/>
</dbReference>
<evidence type="ECO:0000259" key="1">
    <source>
        <dbReference type="PROSITE" id="PS50994"/>
    </source>
</evidence>
<dbReference type="Pfam" id="PF02954">
    <property type="entry name" value="HTH_8"/>
    <property type="match status" value="1"/>
</dbReference>
<dbReference type="Gene3D" id="1.10.10.60">
    <property type="entry name" value="Homeodomain-like"/>
    <property type="match status" value="1"/>
</dbReference>
<dbReference type="AlphaFoldDB" id="A0A7M5TT23"/>
<dbReference type="InterPro" id="IPR009057">
    <property type="entry name" value="Homeodomain-like_sf"/>
</dbReference>
<feature type="domain" description="Integrase catalytic" evidence="1">
    <location>
        <begin position="122"/>
        <end position="304"/>
    </location>
</feature>
<dbReference type="InterPro" id="IPR001584">
    <property type="entry name" value="Integrase_cat-core"/>
</dbReference>
<dbReference type="SUPFAM" id="SSF53098">
    <property type="entry name" value="Ribonuclease H-like"/>
    <property type="match status" value="1"/>
</dbReference>
<evidence type="ECO:0000313" key="2">
    <source>
        <dbReference type="EnsemblMetazoa" id="CLYHEMP001433.1"/>
    </source>
</evidence>
<organism evidence="2 3">
    <name type="scientific">Clytia hemisphaerica</name>
    <dbReference type="NCBI Taxonomy" id="252671"/>
    <lineage>
        <taxon>Eukaryota</taxon>
        <taxon>Metazoa</taxon>
        <taxon>Cnidaria</taxon>
        <taxon>Hydrozoa</taxon>
        <taxon>Hydroidolina</taxon>
        <taxon>Leptothecata</taxon>
        <taxon>Obeliida</taxon>
        <taxon>Clytiidae</taxon>
        <taxon>Clytia</taxon>
    </lineage>
</organism>
<evidence type="ECO:0000313" key="3">
    <source>
        <dbReference type="Proteomes" id="UP000594262"/>
    </source>
</evidence>
<dbReference type="GO" id="GO:0043565">
    <property type="term" value="F:sequence-specific DNA binding"/>
    <property type="evidence" value="ECO:0007669"/>
    <property type="project" value="InterPro"/>
</dbReference>
<reference evidence="2" key="1">
    <citation type="submission" date="2021-01" db="UniProtKB">
        <authorList>
            <consortium name="EnsemblMetazoa"/>
        </authorList>
    </citation>
    <scope>IDENTIFICATION</scope>
</reference>
<dbReference type="InterPro" id="IPR002197">
    <property type="entry name" value="HTH_Fis"/>
</dbReference>
<dbReference type="InterPro" id="IPR012337">
    <property type="entry name" value="RNaseH-like_sf"/>
</dbReference>
<dbReference type="OrthoDB" id="5979397at2759"/>
<dbReference type="SUPFAM" id="SSF46689">
    <property type="entry name" value="Homeodomain-like"/>
    <property type="match status" value="1"/>
</dbReference>
<dbReference type="EnsemblMetazoa" id="CLYHEMT001433.1">
    <property type="protein sequence ID" value="CLYHEMP001433.1"/>
    <property type="gene ID" value="CLYHEMG001433"/>
</dbReference>
<protein>
    <recommendedName>
        <fullName evidence="1">Integrase catalytic domain-containing protein</fullName>
    </recommendedName>
</protein>
<dbReference type="PANTHER" id="PTHR46791:SF5">
    <property type="entry name" value="CLR5 DOMAIN-CONTAINING PROTEIN-RELATED"/>
    <property type="match status" value="1"/>
</dbReference>
<name>A0A7M5TT23_9CNID</name>
<dbReference type="Proteomes" id="UP000594262">
    <property type="component" value="Unplaced"/>
</dbReference>
<dbReference type="Gene3D" id="3.30.420.10">
    <property type="entry name" value="Ribonuclease H-like superfamily/Ribonuclease H"/>
    <property type="match status" value="1"/>
</dbReference>
<dbReference type="PANTHER" id="PTHR46791">
    <property type="entry name" value="EXPRESSED PROTEIN"/>
    <property type="match status" value="1"/>
</dbReference>
<proteinExistence type="predicted"/>
<accession>A0A7M5TT23</accession>
<dbReference type="Pfam" id="PF24764">
    <property type="entry name" value="rva_4"/>
    <property type="match status" value="1"/>
</dbReference>
<dbReference type="InterPro" id="IPR058913">
    <property type="entry name" value="Integrase_dom_put"/>
</dbReference>